<evidence type="ECO:0000313" key="3">
    <source>
        <dbReference type="Proteomes" id="UP000680038"/>
    </source>
</evidence>
<proteinExistence type="predicted"/>
<dbReference type="InterPro" id="IPR010895">
    <property type="entry name" value="CHRD"/>
</dbReference>
<dbReference type="AlphaFoldDB" id="A0A916JCQ9"/>
<protein>
    <recommendedName>
        <fullName evidence="1">CHRD domain-containing protein</fullName>
    </recommendedName>
</protein>
<dbReference type="EMBL" id="CAJRAF010000002">
    <property type="protein sequence ID" value="CAG4997375.1"/>
    <property type="molecule type" value="Genomic_DNA"/>
</dbReference>
<comment type="caution">
    <text evidence="2">The sequence shown here is derived from an EMBL/GenBank/DDBJ whole genome shotgun (WGS) entry which is preliminary data.</text>
</comment>
<reference evidence="2" key="1">
    <citation type="submission" date="2021-04" db="EMBL/GenBank/DDBJ databases">
        <authorList>
            <person name="Rodrigo-Torres L."/>
            <person name="Arahal R. D."/>
            <person name="Lucena T."/>
        </authorList>
    </citation>
    <scope>NUCLEOTIDE SEQUENCE</scope>
    <source>
        <strain evidence="2">CECT 9275</strain>
    </source>
</reference>
<dbReference type="Proteomes" id="UP000680038">
    <property type="component" value="Unassembled WGS sequence"/>
</dbReference>
<accession>A0A916JCQ9</accession>
<dbReference type="SMART" id="SM00754">
    <property type="entry name" value="CHRD"/>
    <property type="match status" value="1"/>
</dbReference>
<name>A0A916JCQ9_9BACT</name>
<organism evidence="2 3">
    <name type="scientific">Dyadobacter helix</name>
    <dbReference type="NCBI Taxonomy" id="2822344"/>
    <lineage>
        <taxon>Bacteria</taxon>
        <taxon>Pseudomonadati</taxon>
        <taxon>Bacteroidota</taxon>
        <taxon>Cytophagia</taxon>
        <taxon>Cytophagales</taxon>
        <taxon>Spirosomataceae</taxon>
        <taxon>Dyadobacter</taxon>
    </lineage>
</organism>
<feature type="domain" description="CHRD" evidence="1">
    <location>
        <begin position="31"/>
        <end position="145"/>
    </location>
</feature>
<gene>
    <name evidence="2" type="ORF">DYBT9275_01761</name>
</gene>
<dbReference type="PROSITE" id="PS51257">
    <property type="entry name" value="PROKAR_LIPOPROTEIN"/>
    <property type="match status" value="1"/>
</dbReference>
<keyword evidence="3" id="KW-1185">Reference proteome</keyword>
<sequence>MNRFLLFLTALLVTGMMSSCKEEGPHKDNIIKLSATINSQQTVPRVTATGQGVGVFEYNKTTMELKYNITFQNIQPKFVTLNRAEPAWEAGPVLSTLATNPTGTQVQGTFKLNAEQQTALVIKQLYINITTEENIYGAIRGQIVPDGQTF</sequence>
<evidence type="ECO:0000313" key="2">
    <source>
        <dbReference type="EMBL" id="CAG4997375.1"/>
    </source>
</evidence>
<dbReference type="Pfam" id="PF07452">
    <property type="entry name" value="CHRD"/>
    <property type="match status" value="1"/>
</dbReference>
<evidence type="ECO:0000259" key="1">
    <source>
        <dbReference type="SMART" id="SM00754"/>
    </source>
</evidence>